<dbReference type="Proteomes" id="UP000271256">
    <property type="component" value="Unassembled WGS sequence"/>
</dbReference>
<dbReference type="SMART" id="SM00116">
    <property type="entry name" value="CBS"/>
    <property type="match status" value="2"/>
</dbReference>
<proteinExistence type="predicted"/>
<dbReference type="Pfam" id="PF00571">
    <property type="entry name" value="CBS"/>
    <property type="match status" value="2"/>
</dbReference>
<dbReference type="InterPro" id="IPR000160">
    <property type="entry name" value="GGDEF_dom"/>
</dbReference>
<keyword evidence="5" id="KW-1185">Reference proteome</keyword>
<dbReference type="InterPro" id="IPR029787">
    <property type="entry name" value="Nucleotide_cyclase"/>
</dbReference>
<dbReference type="AlphaFoldDB" id="A0A494WZD5"/>
<organism evidence="4 5">
    <name type="scientific">Desulfofundulus salinus</name>
    <dbReference type="NCBI Taxonomy" id="2419843"/>
    <lineage>
        <taxon>Bacteria</taxon>
        <taxon>Bacillati</taxon>
        <taxon>Bacillota</taxon>
        <taxon>Clostridia</taxon>
        <taxon>Eubacteriales</taxon>
        <taxon>Peptococcaceae</taxon>
        <taxon>Desulfofundulus</taxon>
    </lineage>
</organism>
<comment type="caution">
    <text evidence="4">The sequence shown here is derived from an EMBL/GenBank/DDBJ whole genome shotgun (WGS) entry which is preliminary data.</text>
</comment>
<dbReference type="PANTHER" id="PTHR45138">
    <property type="entry name" value="REGULATORY COMPONENTS OF SENSORY TRANSDUCTION SYSTEM"/>
    <property type="match status" value="1"/>
</dbReference>
<dbReference type="SUPFAM" id="SSF55073">
    <property type="entry name" value="Nucleotide cyclase"/>
    <property type="match status" value="1"/>
</dbReference>
<gene>
    <name evidence="4" type="ORF">D7024_12695</name>
</gene>
<dbReference type="Pfam" id="PF00990">
    <property type="entry name" value="GGDEF"/>
    <property type="match status" value="1"/>
</dbReference>
<protein>
    <submittedName>
        <fullName evidence="4">GGDEF domain-containing protein</fullName>
    </submittedName>
</protein>
<dbReference type="NCBIfam" id="TIGR00254">
    <property type="entry name" value="GGDEF"/>
    <property type="match status" value="1"/>
</dbReference>
<evidence type="ECO:0000259" key="3">
    <source>
        <dbReference type="PROSITE" id="PS51371"/>
    </source>
</evidence>
<name>A0A494WZD5_9FIRM</name>
<feature type="domain" description="CBS" evidence="3">
    <location>
        <begin position="8"/>
        <end position="65"/>
    </location>
</feature>
<sequence>MFCVGDIMHKNPVTIGPFESVGRAAVLMNELKIGGLPVVEDGKLAGIITSRDVRYCHPNRLVADAMSREVVAVSPECSFWEAKEMMESHGIERLVVVENGRLVGIITKSRLYAEIGKHVDALTGLNRAEFLQHKAAELLQSGQEITVIFLDLDNFGAIDKEFGHVIGDEILQQVGKILKSITTEGLDYLCRYAGDEFAVVTVRLLEEAKQLSWQMIKALADASWPQGIKVTASAGVAGGRRSRVRGEPNGTHNVRDLINLASLASTKAKREKRPVVVAGWVELEEVG</sequence>
<dbReference type="GO" id="GO:0052621">
    <property type="term" value="F:diguanylate cyclase activity"/>
    <property type="evidence" value="ECO:0007669"/>
    <property type="project" value="TreeGrafter"/>
</dbReference>
<dbReference type="OrthoDB" id="12905at2"/>
<evidence type="ECO:0000259" key="2">
    <source>
        <dbReference type="PROSITE" id="PS50887"/>
    </source>
</evidence>
<accession>A0A494WZD5</accession>
<dbReference type="RefSeq" id="WP_121452125.1">
    <property type="nucleotide sequence ID" value="NZ_RBWE01000001.1"/>
</dbReference>
<evidence type="ECO:0000313" key="4">
    <source>
        <dbReference type="EMBL" id="RKO67722.1"/>
    </source>
</evidence>
<dbReference type="InterPro" id="IPR050469">
    <property type="entry name" value="Diguanylate_Cyclase"/>
</dbReference>
<dbReference type="InterPro" id="IPR043128">
    <property type="entry name" value="Rev_trsase/Diguanyl_cyclase"/>
</dbReference>
<dbReference type="Gene3D" id="3.30.70.270">
    <property type="match status" value="1"/>
</dbReference>
<feature type="domain" description="CBS" evidence="3">
    <location>
        <begin position="66"/>
        <end position="122"/>
    </location>
</feature>
<dbReference type="SMART" id="SM00267">
    <property type="entry name" value="GGDEF"/>
    <property type="match status" value="1"/>
</dbReference>
<dbReference type="CDD" id="cd01949">
    <property type="entry name" value="GGDEF"/>
    <property type="match status" value="1"/>
</dbReference>
<dbReference type="SUPFAM" id="SSF54631">
    <property type="entry name" value="CBS-domain pair"/>
    <property type="match status" value="1"/>
</dbReference>
<reference evidence="4 5" key="1">
    <citation type="submission" date="2018-10" db="EMBL/GenBank/DDBJ databases">
        <authorList>
            <person name="Grouzdev D.S."/>
            <person name="Krutkina M.S."/>
            <person name="Tourova T.P."/>
            <person name="Nazina T.N."/>
        </authorList>
    </citation>
    <scope>NUCLEOTIDE SEQUENCE [LARGE SCALE GENOMIC DNA]</scope>
    <source>
        <strain evidence="4 5">435</strain>
    </source>
</reference>
<feature type="domain" description="GGDEF" evidence="2">
    <location>
        <begin position="143"/>
        <end position="281"/>
    </location>
</feature>
<dbReference type="InterPro" id="IPR046342">
    <property type="entry name" value="CBS_dom_sf"/>
</dbReference>
<evidence type="ECO:0000313" key="5">
    <source>
        <dbReference type="Proteomes" id="UP000271256"/>
    </source>
</evidence>
<dbReference type="PROSITE" id="PS50887">
    <property type="entry name" value="GGDEF"/>
    <property type="match status" value="1"/>
</dbReference>
<dbReference type="CDD" id="cd04599">
    <property type="entry name" value="CBS_pair_GGDEF_assoc"/>
    <property type="match status" value="1"/>
</dbReference>
<dbReference type="PROSITE" id="PS51371">
    <property type="entry name" value="CBS"/>
    <property type="match status" value="2"/>
</dbReference>
<dbReference type="Gene3D" id="3.10.580.10">
    <property type="entry name" value="CBS-domain"/>
    <property type="match status" value="2"/>
</dbReference>
<dbReference type="PANTHER" id="PTHR45138:SF9">
    <property type="entry name" value="DIGUANYLATE CYCLASE DGCM-RELATED"/>
    <property type="match status" value="1"/>
</dbReference>
<dbReference type="EMBL" id="RBWE01000001">
    <property type="protein sequence ID" value="RKO67722.1"/>
    <property type="molecule type" value="Genomic_DNA"/>
</dbReference>
<dbReference type="InterPro" id="IPR000644">
    <property type="entry name" value="CBS_dom"/>
</dbReference>
<keyword evidence="1" id="KW-0129">CBS domain</keyword>
<evidence type="ECO:0000256" key="1">
    <source>
        <dbReference type="PROSITE-ProRule" id="PRU00703"/>
    </source>
</evidence>